<dbReference type="EMBL" id="CM046118">
    <property type="protein sequence ID" value="KAI8437951.1"/>
    <property type="molecule type" value="Genomic_DNA"/>
</dbReference>
<name>A0ACC0KMZ9_CHOFU</name>
<reference evidence="1 2" key="1">
    <citation type="journal article" date="2022" name="Genome Biol. Evol.">
        <title>The Spruce Budworm Genome: Reconstructing the Evolutionary History of Antifreeze Proteins.</title>
        <authorList>
            <person name="Beliveau C."/>
            <person name="Gagne P."/>
            <person name="Picq S."/>
            <person name="Vernygora O."/>
            <person name="Keeling C.I."/>
            <person name="Pinkney K."/>
            <person name="Doucet D."/>
            <person name="Wen F."/>
            <person name="Johnston J.S."/>
            <person name="Maaroufi H."/>
            <person name="Boyle B."/>
            <person name="Laroche J."/>
            <person name="Dewar K."/>
            <person name="Juretic N."/>
            <person name="Blackburn G."/>
            <person name="Nisole A."/>
            <person name="Brunet B."/>
            <person name="Brandao M."/>
            <person name="Lumley L."/>
            <person name="Duan J."/>
            <person name="Quan G."/>
            <person name="Lucarotti C.J."/>
            <person name="Roe A.D."/>
            <person name="Sperling F.A.H."/>
            <person name="Levesque R.C."/>
            <person name="Cusson M."/>
        </authorList>
    </citation>
    <scope>NUCLEOTIDE SEQUENCE [LARGE SCALE GENOMIC DNA]</scope>
    <source>
        <strain evidence="1">Glfc:IPQL:Cfum</strain>
    </source>
</reference>
<sequence length="114" mass="13156">MAPPKVKCLIVFASKHQCRWRHLPLTAPADFIDEHGWAPLAGSKMWFGDLILYLRYDLLNFEDPLNIEAAMYKKNKVDFQAKVQEYISGAKGEMKHALVTPMTRLFSLQNPHQQ</sequence>
<gene>
    <name evidence="1" type="ORF">MSG28_010616</name>
</gene>
<protein>
    <submittedName>
        <fullName evidence="1">Uncharacterized protein</fullName>
    </submittedName>
</protein>
<dbReference type="Proteomes" id="UP001064048">
    <property type="component" value="Chromosome 18"/>
</dbReference>
<evidence type="ECO:0000313" key="2">
    <source>
        <dbReference type="Proteomes" id="UP001064048"/>
    </source>
</evidence>
<keyword evidence="2" id="KW-1185">Reference proteome</keyword>
<organism evidence="1 2">
    <name type="scientific">Choristoneura fumiferana</name>
    <name type="common">Spruce budworm moth</name>
    <name type="synonym">Archips fumiferana</name>
    <dbReference type="NCBI Taxonomy" id="7141"/>
    <lineage>
        <taxon>Eukaryota</taxon>
        <taxon>Metazoa</taxon>
        <taxon>Ecdysozoa</taxon>
        <taxon>Arthropoda</taxon>
        <taxon>Hexapoda</taxon>
        <taxon>Insecta</taxon>
        <taxon>Pterygota</taxon>
        <taxon>Neoptera</taxon>
        <taxon>Endopterygota</taxon>
        <taxon>Lepidoptera</taxon>
        <taxon>Glossata</taxon>
        <taxon>Ditrysia</taxon>
        <taxon>Tortricoidea</taxon>
        <taxon>Tortricidae</taxon>
        <taxon>Tortricinae</taxon>
        <taxon>Choristoneura</taxon>
    </lineage>
</organism>
<comment type="caution">
    <text evidence="1">The sequence shown here is derived from an EMBL/GenBank/DDBJ whole genome shotgun (WGS) entry which is preliminary data.</text>
</comment>
<evidence type="ECO:0000313" key="1">
    <source>
        <dbReference type="EMBL" id="KAI8437951.1"/>
    </source>
</evidence>
<proteinExistence type="predicted"/>
<accession>A0ACC0KMZ9</accession>